<feature type="transmembrane region" description="Helical" evidence="1">
    <location>
        <begin position="32"/>
        <end position="53"/>
    </location>
</feature>
<evidence type="ECO:0000313" key="3">
    <source>
        <dbReference type="Proteomes" id="UP000628840"/>
    </source>
</evidence>
<sequence length="68" mass="6454">MNGTVRTVVCVVVGLFAGAALGPLFAPDPTGLLAAGLAGAVALLVGGGLYATWRRAAADEDGSGGPGS</sequence>
<keyword evidence="1" id="KW-1133">Transmembrane helix</keyword>
<protein>
    <submittedName>
        <fullName evidence="2">Uncharacterized protein</fullName>
    </submittedName>
</protein>
<evidence type="ECO:0000256" key="1">
    <source>
        <dbReference type="SAM" id="Phobius"/>
    </source>
</evidence>
<reference evidence="2 3" key="1">
    <citation type="journal article" date="2019" name="Int. J. Syst. Evol. Microbiol.">
        <title>The Global Catalogue of Microorganisms (GCM) 10K type strain sequencing project: providing services to taxonomists for standard genome sequencing and annotation.</title>
        <authorList>
            <consortium name="The Broad Institute Genomics Platform"/>
            <consortium name="The Broad Institute Genome Sequencing Center for Infectious Disease"/>
            <person name="Wu L."/>
            <person name="Ma J."/>
        </authorList>
    </citation>
    <scope>NUCLEOTIDE SEQUENCE [LARGE SCALE GENOMIC DNA]</scope>
    <source>
        <strain evidence="2 3">JCM 19585</strain>
    </source>
</reference>
<name>A0A830F3C2_9EURY</name>
<keyword evidence="3" id="KW-1185">Reference proteome</keyword>
<dbReference type="Proteomes" id="UP000628840">
    <property type="component" value="Unassembled WGS sequence"/>
</dbReference>
<organism evidence="2 3">
    <name type="scientific">Halarchaeum grantii</name>
    <dbReference type="NCBI Taxonomy" id="1193105"/>
    <lineage>
        <taxon>Archaea</taxon>
        <taxon>Methanobacteriati</taxon>
        <taxon>Methanobacteriota</taxon>
        <taxon>Stenosarchaea group</taxon>
        <taxon>Halobacteria</taxon>
        <taxon>Halobacteriales</taxon>
        <taxon>Halobacteriaceae</taxon>
    </lineage>
</organism>
<gene>
    <name evidence="2" type="ORF">GCM10009037_18360</name>
</gene>
<comment type="caution">
    <text evidence="2">The sequence shown here is derived from an EMBL/GenBank/DDBJ whole genome shotgun (WGS) entry which is preliminary data.</text>
</comment>
<dbReference type="RefSeq" id="WP_188883053.1">
    <property type="nucleotide sequence ID" value="NZ_BMPF01000002.1"/>
</dbReference>
<feature type="transmembrane region" description="Helical" evidence="1">
    <location>
        <begin position="7"/>
        <end position="26"/>
    </location>
</feature>
<evidence type="ECO:0000313" key="2">
    <source>
        <dbReference type="EMBL" id="GGL35092.1"/>
    </source>
</evidence>
<keyword evidence="1" id="KW-0812">Transmembrane</keyword>
<accession>A0A830F3C2</accession>
<proteinExistence type="predicted"/>
<dbReference type="AlphaFoldDB" id="A0A830F3C2"/>
<dbReference type="EMBL" id="BMPF01000002">
    <property type="protein sequence ID" value="GGL35092.1"/>
    <property type="molecule type" value="Genomic_DNA"/>
</dbReference>
<keyword evidence="1" id="KW-0472">Membrane</keyword>